<organism evidence="1 2">
    <name type="scientific">Sedimentitalea nanhaiensis</name>
    <dbReference type="NCBI Taxonomy" id="999627"/>
    <lineage>
        <taxon>Bacteria</taxon>
        <taxon>Pseudomonadati</taxon>
        <taxon>Pseudomonadota</taxon>
        <taxon>Alphaproteobacteria</taxon>
        <taxon>Rhodobacterales</taxon>
        <taxon>Paracoccaceae</taxon>
        <taxon>Sedimentitalea</taxon>
    </lineage>
</organism>
<sequence length="217" mass="24392">MIPRIPTDFFESLTFFGDASSKDNEFMVAGGFAVAGKRITEISAKIATLRAEAGIQSEFHWSAYRGGHKRRPAYEALVDYGFDLTRQGKAELHILIAQFGGYNHKANRGENRDTSVNRMYYQLCLHRLARFYGKSRQIHVRLDQGNDSEDVCKLREPICAAAFNDPDIDAAPNCAHFGLRKSRFMLRSGNASKSVRRAMSLRPIRSAVFTLCCKTSS</sequence>
<gene>
    <name evidence="1" type="ORF">SAMN05216236_1665</name>
</gene>
<protein>
    <recommendedName>
        <fullName evidence="3">DUF3800 domain-containing protein</fullName>
    </recommendedName>
</protein>
<evidence type="ECO:0008006" key="3">
    <source>
        <dbReference type="Google" id="ProtNLM"/>
    </source>
</evidence>
<keyword evidence="2" id="KW-1185">Reference proteome</keyword>
<dbReference type="EMBL" id="FPAW01000066">
    <property type="protein sequence ID" value="SFU21685.1"/>
    <property type="molecule type" value="Genomic_DNA"/>
</dbReference>
<evidence type="ECO:0000313" key="1">
    <source>
        <dbReference type="EMBL" id="SFU21685.1"/>
    </source>
</evidence>
<dbReference type="Proteomes" id="UP000182466">
    <property type="component" value="Unassembled WGS sequence"/>
</dbReference>
<dbReference type="STRING" id="999627.SAMN05216236_1665"/>
<evidence type="ECO:0000313" key="2">
    <source>
        <dbReference type="Proteomes" id="UP000182466"/>
    </source>
</evidence>
<dbReference type="AlphaFoldDB" id="A0A1I7ECV0"/>
<name>A0A1I7ECV0_9RHOB</name>
<proteinExistence type="predicted"/>
<reference evidence="1 2" key="1">
    <citation type="submission" date="2016-10" db="EMBL/GenBank/DDBJ databases">
        <authorList>
            <person name="de Groot N.N."/>
        </authorList>
    </citation>
    <scope>NUCLEOTIDE SEQUENCE [LARGE SCALE GENOMIC DNA]</scope>
    <source>
        <strain evidence="1 2">CGMCC 1.10959</strain>
    </source>
</reference>
<accession>A0A1I7ECV0</accession>